<feature type="transmembrane region" description="Helical" evidence="1">
    <location>
        <begin position="52"/>
        <end position="72"/>
    </location>
</feature>
<name>A0A342KD11_9GAST</name>
<evidence type="ECO:0000256" key="1">
    <source>
        <dbReference type="SAM" id="Phobius"/>
    </source>
</evidence>
<keyword evidence="1" id="KW-0812">Transmembrane</keyword>
<dbReference type="EMBL" id="KU365324">
    <property type="protein sequence ID" value="ANI87281.1"/>
    <property type="molecule type" value="Genomic_DNA"/>
</dbReference>
<evidence type="ECO:0000256" key="2">
    <source>
        <dbReference type="SAM" id="SignalP"/>
    </source>
</evidence>
<keyword evidence="1" id="KW-1133">Transmembrane helix</keyword>
<proteinExistence type="predicted"/>
<feature type="chain" id="PRO_5016996505" evidence="2">
    <location>
        <begin position="20"/>
        <end position="155"/>
    </location>
</feature>
<dbReference type="CTD" id="4541"/>
<feature type="transmembrane region" description="Helical" evidence="1">
    <location>
        <begin position="84"/>
        <end position="104"/>
    </location>
</feature>
<keyword evidence="1" id="KW-0472">Membrane</keyword>
<gene>
    <name evidence="3" type="primary">ND6</name>
</gene>
<accession>A0A342KD11</accession>
<feature type="signal peptide" evidence="2">
    <location>
        <begin position="1"/>
        <end position="19"/>
    </location>
</feature>
<dbReference type="AlphaFoldDB" id="A0A342KD11"/>
<evidence type="ECO:0000313" key="3">
    <source>
        <dbReference type="EMBL" id="ANI87281.1"/>
    </source>
</evidence>
<sequence>MNLLWGFLLLSFCLSISLSMFKTPSSMAATIVFLSGGLVSCMALMSSYWFSYVLFLVYVGGLLVMFIYVCLVSSNFPFKLDLSWGVFSLGLSGLLLSSVSSPELKSVLGHNNWSSGSDLMEDSNLPLFLFLTVLLLVMLLVVVRSSGIGSVKIDG</sequence>
<geneLocation type="mitochondrion" evidence="3"/>
<keyword evidence="3" id="KW-0496">Mitochondrion</keyword>
<feature type="transmembrane region" description="Helical" evidence="1">
    <location>
        <begin position="124"/>
        <end position="143"/>
    </location>
</feature>
<organism evidence="3">
    <name type="scientific">Elysia ornata</name>
    <name type="common">ornate elysia</name>
    <dbReference type="NCBI Taxonomy" id="305967"/>
    <lineage>
        <taxon>Eukaryota</taxon>
        <taxon>Metazoa</taxon>
        <taxon>Spiralia</taxon>
        <taxon>Lophotrochozoa</taxon>
        <taxon>Mollusca</taxon>
        <taxon>Gastropoda</taxon>
        <taxon>Heterobranchia</taxon>
        <taxon>Euthyneura</taxon>
        <taxon>Panpulmonata</taxon>
        <taxon>Sacoglossa</taxon>
        <taxon>Placobranchoidea</taxon>
        <taxon>Plakobranchidae</taxon>
        <taxon>Elysia</taxon>
    </lineage>
</organism>
<reference evidence="3" key="2">
    <citation type="journal article" date="2016" name="Mitochondrial DNA Part B Resour">
        <title>Complete mitochondrial genome sequences and phylogenetic relationship of Elysia ornata (Swainson, 1840) (Mollusca, Gastropoda, Heterobranchia, Sacoglossa).</title>
        <authorList>
            <person name="Karagozlu M.Z."/>
            <person name="Sung J.M."/>
            <person name="Lee J.H."/>
            <person name="Kwon T."/>
            <person name="Kim C.-B."/>
        </authorList>
    </citation>
    <scope>NUCLEOTIDE SEQUENCE</scope>
</reference>
<dbReference type="RefSeq" id="YP_009262615.1">
    <property type="nucleotide sequence ID" value="NC_030537.1"/>
</dbReference>
<reference evidence="3" key="1">
    <citation type="submission" date="2015-12" db="EMBL/GenBank/DDBJ databases">
        <authorList>
            <person name="Shamseldin A."/>
            <person name="Moawad H."/>
            <person name="Abd El-Rahim W.M."/>
            <person name="Sadowsky M.J."/>
        </authorList>
    </citation>
    <scope>NUCLEOTIDE SEQUENCE</scope>
</reference>
<dbReference type="GeneID" id="28255486"/>
<protein>
    <submittedName>
        <fullName evidence="3">NADH dehydrogenase subunit 6</fullName>
    </submittedName>
</protein>
<keyword evidence="2" id="KW-0732">Signal</keyword>